<sequence>MSPFAGIAGPLGGWSGTTRAGWQSNFNRSRNGIFQTATNRTTTPPANVLQRAEILAARSIRTSTIILASFNIIAAFATALGILCDSYFRKKRNDKKFRFWYDLIRGACWAGAEERRLLTNTRRNGFTFIPEAEIFPLVLSVGIFIQSFIFAGAQSTGLDSLFGLGCTWLAQLMLPAVFLAPYIQLVFAVEIAIRALRKKPFAPRGKYNVSVCLAIVGMLILANFLVADFDQSPNFCLTSLFWFVAHYSDMCFGLLVAIVVIVLVCAVIIFVRLHRSIKVEVTARVAASRMVYYLALASISNSFMIPFFFVDSFVDGRGQNPNALTLSMVASVVANVSGLMTGGLYLFLKSSTLSTIGPRDKVGEYENRRARYKITRYESNDSDDDAGDDGQVMNPVTGPRSLRRVDSEASLISMGKDEEAYDAKSIKSAITKNGRRSPDSLRSNKFASVVSALMPKAPEPARIPPAAPVSHMRKPQTKMATNDHVVHTLDCPNVLKELDMLSPKRAGAMGGSPTTAALPFAVAVETSMRDPVKDAKMKTLPPVPKINSQVPKAEPAQEEFTLSPTVYSPNTPTKVKLPSPKGVGFTVPAPKAAGGSPPRSPPRRRGTGDTTPVPTDAKGDWI</sequence>
<keyword evidence="4" id="KW-1185">Reference proteome</keyword>
<evidence type="ECO:0000256" key="2">
    <source>
        <dbReference type="SAM" id="Phobius"/>
    </source>
</evidence>
<feature type="transmembrane region" description="Helical" evidence="2">
    <location>
        <begin position="291"/>
        <end position="309"/>
    </location>
</feature>
<gene>
    <name evidence="3" type="ORF">NEMBOFW57_005221</name>
</gene>
<feature type="region of interest" description="Disordered" evidence="1">
    <location>
        <begin position="376"/>
        <end position="403"/>
    </location>
</feature>
<name>A0AAD4EZX8_9PEZI</name>
<evidence type="ECO:0000313" key="4">
    <source>
        <dbReference type="Proteomes" id="UP001197093"/>
    </source>
</evidence>
<feature type="transmembrane region" description="Helical" evidence="2">
    <location>
        <begin position="247"/>
        <end position="271"/>
    </location>
</feature>
<organism evidence="3 4">
    <name type="scientific">Staphylotrichum longicolle</name>
    <dbReference type="NCBI Taxonomy" id="669026"/>
    <lineage>
        <taxon>Eukaryota</taxon>
        <taxon>Fungi</taxon>
        <taxon>Dikarya</taxon>
        <taxon>Ascomycota</taxon>
        <taxon>Pezizomycotina</taxon>
        <taxon>Sordariomycetes</taxon>
        <taxon>Sordariomycetidae</taxon>
        <taxon>Sordariales</taxon>
        <taxon>Chaetomiaceae</taxon>
        <taxon>Staphylotrichum</taxon>
    </lineage>
</organism>
<feature type="transmembrane region" description="Helical" evidence="2">
    <location>
        <begin position="173"/>
        <end position="195"/>
    </location>
</feature>
<dbReference type="EMBL" id="JAHCVI010000002">
    <property type="protein sequence ID" value="KAG7288862.1"/>
    <property type="molecule type" value="Genomic_DNA"/>
</dbReference>
<feature type="transmembrane region" description="Helical" evidence="2">
    <location>
        <begin position="329"/>
        <end position="348"/>
    </location>
</feature>
<feature type="transmembrane region" description="Helical" evidence="2">
    <location>
        <begin position="207"/>
        <end position="227"/>
    </location>
</feature>
<keyword evidence="2" id="KW-1133">Transmembrane helix</keyword>
<proteinExistence type="predicted"/>
<feature type="region of interest" description="Disordered" evidence="1">
    <location>
        <begin position="535"/>
        <end position="622"/>
    </location>
</feature>
<comment type="caution">
    <text evidence="3">The sequence shown here is derived from an EMBL/GenBank/DDBJ whole genome shotgun (WGS) entry which is preliminary data.</text>
</comment>
<dbReference type="Proteomes" id="UP001197093">
    <property type="component" value="Unassembled WGS sequence"/>
</dbReference>
<feature type="compositionally biased region" description="Polar residues" evidence="1">
    <location>
        <begin position="560"/>
        <end position="573"/>
    </location>
</feature>
<dbReference type="AlphaFoldDB" id="A0AAD4EZX8"/>
<accession>A0AAD4EZX8</accession>
<feature type="transmembrane region" description="Helical" evidence="2">
    <location>
        <begin position="132"/>
        <end position="153"/>
    </location>
</feature>
<keyword evidence="2" id="KW-0812">Transmembrane</keyword>
<reference evidence="3" key="1">
    <citation type="submission" date="2023-02" db="EMBL/GenBank/DDBJ databases">
        <authorList>
            <person name="Palmer J.M."/>
        </authorList>
    </citation>
    <scope>NUCLEOTIDE SEQUENCE</scope>
    <source>
        <strain evidence="3">FW57</strain>
    </source>
</reference>
<evidence type="ECO:0000256" key="1">
    <source>
        <dbReference type="SAM" id="MobiDB-lite"/>
    </source>
</evidence>
<feature type="transmembrane region" description="Helical" evidence="2">
    <location>
        <begin position="65"/>
        <end position="88"/>
    </location>
</feature>
<keyword evidence="2" id="KW-0472">Membrane</keyword>
<feature type="compositionally biased region" description="Low complexity" evidence="1">
    <location>
        <begin position="587"/>
        <end position="597"/>
    </location>
</feature>
<evidence type="ECO:0000313" key="3">
    <source>
        <dbReference type="EMBL" id="KAG7288862.1"/>
    </source>
</evidence>
<protein>
    <submittedName>
        <fullName evidence="3">Uncharacterized protein</fullName>
    </submittedName>
</protein>